<dbReference type="Gene3D" id="2.40.30.170">
    <property type="match status" value="1"/>
</dbReference>
<dbReference type="EMBL" id="CXOJ01000097">
    <property type="protein sequence ID" value="CTP92478.1"/>
    <property type="molecule type" value="Genomic_DNA"/>
</dbReference>
<evidence type="ECO:0000313" key="4">
    <source>
        <dbReference type="EMBL" id="CTP92478.1"/>
    </source>
</evidence>
<evidence type="ECO:0000313" key="5">
    <source>
        <dbReference type="Proteomes" id="UP000045978"/>
    </source>
</evidence>
<reference evidence="4 5" key="1">
    <citation type="submission" date="2015-07" db="EMBL/GenBank/DDBJ databases">
        <authorList>
            <person name="Noorani M."/>
        </authorList>
    </citation>
    <scope>NUCLEOTIDE SEQUENCE [LARGE SCALE GENOMIC DNA]</scope>
    <source>
        <strain evidence="4">LMG730</strain>
    </source>
</reference>
<organism evidence="4 5">
    <name type="scientific">Xanthomonas graminis pv. phlei</name>
    <dbReference type="NCBI Taxonomy" id="487906"/>
    <lineage>
        <taxon>Bacteria</taxon>
        <taxon>Pseudomonadati</taxon>
        <taxon>Pseudomonadota</taxon>
        <taxon>Gammaproteobacteria</taxon>
        <taxon>Lysobacterales</taxon>
        <taxon>Lysobacteraceae</taxon>
        <taxon>Xanthomonas</taxon>
        <taxon>Xanthomonas translucens group</taxon>
        <taxon>Xanthomonas graminis</taxon>
    </lineage>
</organism>
<proteinExistence type="predicted"/>
<protein>
    <submittedName>
        <fullName evidence="4">Membrane fusion transmembrane protein</fullName>
    </submittedName>
</protein>
<dbReference type="Gene3D" id="2.40.50.100">
    <property type="match status" value="1"/>
</dbReference>
<feature type="coiled-coil region" evidence="1">
    <location>
        <begin position="194"/>
        <end position="228"/>
    </location>
</feature>
<evidence type="ECO:0000256" key="1">
    <source>
        <dbReference type="SAM" id="Coils"/>
    </source>
</evidence>
<keyword evidence="2" id="KW-0472">Membrane</keyword>
<keyword evidence="2 4" id="KW-0812">Transmembrane</keyword>
<accession>A0A0K3A3S6</accession>
<keyword evidence="2" id="KW-1133">Transmembrane helix</keyword>
<dbReference type="Pfam" id="PF26002">
    <property type="entry name" value="Beta-barrel_AprE"/>
    <property type="match status" value="1"/>
</dbReference>
<dbReference type="PRINTS" id="PR01490">
    <property type="entry name" value="RTXTOXIND"/>
</dbReference>
<feature type="domain" description="AprE-like beta-barrel" evidence="3">
    <location>
        <begin position="301"/>
        <end position="395"/>
    </location>
</feature>
<dbReference type="InterPro" id="IPR050739">
    <property type="entry name" value="MFP"/>
</dbReference>
<dbReference type="AlphaFoldDB" id="A0A0K3A3S6"/>
<dbReference type="SUPFAM" id="SSF51230">
    <property type="entry name" value="Single hybrid motif"/>
    <property type="match status" value="1"/>
</dbReference>
<name>A0A0K3A3S6_9XANT</name>
<dbReference type="Proteomes" id="UP000045978">
    <property type="component" value="Unassembled WGS sequence"/>
</dbReference>
<dbReference type="InterPro" id="IPR011053">
    <property type="entry name" value="Single_hybrid_motif"/>
</dbReference>
<gene>
    <name evidence="4" type="primary">raxA2-2</name>
    <name evidence="4" type="ORF">XTPLMG730_3505</name>
</gene>
<dbReference type="PANTHER" id="PTHR30386">
    <property type="entry name" value="MEMBRANE FUSION SUBUNIT OF EMRAB-TOLC MULTIDRUG EFFLUX PUMP"/>
    <property type="match status" value="1"/>
</dbReference>
<dbReference type="PANTHER" id="PTHR30386:SF28">
    <property type="entry name" value="EXPORTED PROTEIN"/>
    <property type="match status" value="1"/>
</dbReference>
<evidence type="ECO:0000256" key="2">
    <source>
        <dbReference type="SAM" id="Phobius"/>
    </source>
</evidence>
<dbReference type="InterPro" id="IPR058982">
    <property type="entry name" value="Beta-barrel_AprE"/>
</dbReference>
<keyword evidence="1" id="KW-0175">Coiled coil</keyword>
<evidence type="ECO:0000259" key="3">
    <source>
        <dbReference type="Pfam" id="PF26002"/>
    </source>
</evidence>
<feature type="transmembrane region" description="Helical" evidence="2">
    <location>
        <begin position="29"/>
        <end position="50"/>
    </location>
</feature>
<dbReference type="RefSeq" id="WP_080999075.1">
    <property type="nucleotide sequence ID" value="NZ_CP076251.1"/>
</dbReference>
<sequence length="419" mass="46102">MQSKFFRQEALDSTQSRWLGSFSISQPPALGSLCLVAALAAISVILFLIFGEYTHRSRVFGELVPAKGMSIILAPATGVLSRVDVQEGDAVHAGQTIAVVAISSMTVRSGDAGKAINEQLDIRMKSVERSKLYHSQQLNAQEAGLRQQLEAAKQELSQLDNQILNRRKQIGIAEEILGRMRQLRDGYYISLTQIKQQETELLSLSSGIDELKRSKAVSQRTVAQLRQALFELPEQQKLNSASYDNSVAELAQEAIENSIRGEVAIIAPVSGIVASALYKPGQAIQSGKIIANILPSDDHLEAEIKVPGRAIGFVKSGDKVNIRYQAFPYQKFGHGVGVVERVARNALEEEPKAQSGKAEMDSYYRLIASINQQAINVHGKYEPLLPGMVVEADILGERRSLLQWIFDPLYSMREDLASE</sequence>
<feature type="coiled-coil region" evidence="1">
    <location>
        <begin position="135"/>
        <end position="169"/>
    </location>
</feature>